<feature type="binding site" evidence="10">
    <location>
        <position position="72"/>
    </location>
    <ligand>
        <name>Ca(2+)</name>
        <dbReference type="ChEBI" id="CHEBI:29108"/>
        <label>1</label>
    </ligand>
</feature>
<evidence type="ECO:0000256" key="12">
    <source>
        <dbReference type="RuleBase" id="RU004241"/>
    </source>
</evidence>
<reference evidence="15" key="1">
    <citation type="submission" date="2020-06" db="EMBL/GenBank/DDBJ databases">
        <authorList>
            <person name="Li T."/>
            <person name="Hu X."/>
            <person name="Zhang T."/>
            <person name="Song X."/>
            <person name="Zhang H."/>
            <person name="Dai N."/>
            <person name="Sheng W."/>
            <person name="Hou X."/>
            <person name="Wei L."/>
        </authorList>
    </citation>
    <scope>NUCLEOTIDE SEQUENCE</scope>
    <source>
        <strain evidence="15">G02</strain>
        <tissue evidence="15">Leaf</tissue>
    </source>
</reference>
<feature type="chain" id="PRO_5043755303" description="peroxidase" evidence="13">
    <location>
        <begin position="25"/>
        <end position="222"/>
    </location>
</feature>
<evidence type="ECO:0000256" key="4">
    <source>
        <dbReference type="ARBA" id="ARBA00022559"/>
    </source>
</evidence>
<dbReference type="GO" id="GO:0046872">
    <property type="term" value="F:metal ion binding"/>
    <property type="evidence" value="ECO:0007669"/>
    <property type="project" value="UniProtKB-KW"/>
</dbReference>
<dbReference type="InterPro" id="IPR000823">
    <property type="entry name" value="Peroxidase_pln"/>
</dbReference>
<comment type="catalytic activity">
    <reaction evidence="1">
        <text>2 a phenolic donor + H2O2 = 2 a phenolic radical donor + 2 H2O</text>
        <dbReference type="Rhea" id="RHEA:56136"/>
        <dbReference type="ChEBI" id="CHEBI:15377"/>
        <dbReference type="ChEBI" id="CHEBI:16240"/>
        <dbReference type="ChEBI" id="CHEBI:139520"/>
        <dbReference type="ChEBI" id="CHEBI:139521"/>
        <dbReference type="EC" id="1.11.1.7"/>
    </reaction>
</comment>
<feature type="domain" description="Plant heme peroxidase family profile" evidence="14">
    <location>
        <begin position="77"/>
        <end position="219"/>
    </location>
</feature>
<sequence length="222" mass="25180">MSSNSKTLFFFLAILYFSSLSAIAENEDPGLVMNYYRDSCPQAEDIIKEQVQLLYKRHKNTAFSWLRNIFHDCFVERDGRKSRADILEQHLPDHNESMSVVLERFANIGINTPGVVALLGSHSVAEPTVSSWFTGCTRKWIRRSTQPMLSICSTSAGCHPRPQGSAVSTDKRTKPFVKKMAKNQDYFFKEFARAITILSENNPLTGTKGEIRKQCNLANKLH</sequence>
<keyword evidence="4 15" id="KW-0575">Peroxidase</keyword>
<evidence type="ECO:0000256" key="2">
    <source>
        <dbReference type="ARBA" id="ARBA00001970"/>
    </source>
</evidence>
<dbReference type="GO" id="GO:0006979">
    <property type="term" value="P:response to oxidative stress"/>
    <property type="evidence" value="ECO:0007669"/>
    <property type="project" value="InterPro"/>
</dbReference>
<comment type="cofactor">
    <cofactor evidence="2">
        <name>heme b</name>
        <dbReference type="ChEBI" id="CHEBI:60344"/>
    </cofactor>
</comment>
<keyword evidence="8" id="KW-0408">Iron</keyword>
<dbReference type="EMBL" id="JACGWJ010000028">
    <property type="protein sequence ID" value="KAL0305932.1"/>
    <property type="molecule type" value="Genomic_DNA"/>
</dbReference>
<reference evidence="15" key="2">
    <citation type="journal article" date="2024" name="Plant">
        <title>Genomic evolution and insights into agronomic trait innovations of Sesamum species.</title>
        <authorList>
            <person name="Miao H."/>
            <person name="Wang L."/>
            <person name="Qu L."/>
            <person name="Liu H."/>
            <person name="Sun Y."/>
            <person name="Le M."/>
            <person name="Wang Q."/>
            <person name="Wei S."/>
            <person name="Zheng Y."/>
            <person name="Lin W."/>
            <person name="Duan Y."/>
            <person name="Cao H."/>
            <person name="Xiong S."/>
            <person name="Wang X."/>
            <person name="Wei L."/>
            <person name="Li C."/>
            <person name="Ma Q."/>
            <person name="Ju M."/>
            <person name="Zhao R."/>
            <person name="Li G."/>
            <person name="Mu C."/>
            <person name="Tian Q."/>
            <person name="Mei H."/>
            <person name="Zhang T."/>
            <person name="Gao T."/>
            <person name="Zhang H."/>
        </authorList>
    </citation>
    <scope>NUCLEOTIDE SEQUENCE</scope>
    <source>
        <strain evidence="15">G02</strain>
    </source>
</reference>
<evidence type="ECO:0000256" key="10">
    <source>
        <dbReference type="PIRSR" id="PIRSR600823-3"/>
    </source>
</evidence>
<dbReference type="PANTHER" id="PTHR31517:SF80">
    <property type="entry name" value="PEROXIDASE"/>
    <property type="match status" value="1"/>
</dbReference>
<evidence type="ECO:0000256" key="1">
    <source>
        <dbReference type="ARBA" id="ARBA00000189"/>
    </source>
</evidence>
<comment type="similarity">
    <text evidence="12">Belongs to the peroxidase family.</text>
</comment>
<keyword evidence="10" id="KW-0106">Calcium</keyword>
<feature type="domain" description="Plant heme peroxidase family profile" evidence="14">
    <location>
        <begin position="30"/>
        <end position="76"/>
    </location>
</feature>
<dbReference type="GO" id="GO:0140825">
    <property type="term" value="F:lactoperoxidase activity"/>
    <property type="evidence" value="ECO:0007669"/>
    <property type="project" value="UniProtKB-EC"/>
</dbReference>
<dbReference type="PANTHER" id="PTHR31517">
    <property type="match status" value="1"/>
</dbReference>
<gene>
    <name evidence="15" type="ORF">Sradi_6010500</name>
</gene>
<dbReference type="Pfam" id="PF00141">
    <property type="entry name" value="peroxidase"/>
    <property type="match status" value="1"/>
</dbReference>
<organism evidence="15">
    <name type="scientific">Sesamum radiatum</name>
    <name type="common">Black benniseed</name>
    <dbReference type="NCBI Taxonomy" id="300843"/>
    <lineage>
        <taxon>Eukaryota</taxon>
        <taxon>Viridiplantae</taxon>
        <taxon>Streptophyta</taxon>
        <taxon>Embryophyta</taxon>
        <taxon>Tracheophyta</taxon>
        <taxon>Spermatophyta</taxon>
        <taxon>Magnoliopsida</taxon>
        <taxon>eudicotyledons</taxon>
        <taxon>Gunneridae</taxon>
        <taxon>Pentapetalae</taxon>
        <taxon>asterids</taxon>
        <taxon>lamiids</taxon>
        <taxon>Lamiales</taxon>
        <taxon>Pedaliaceae</taxon>
        <taxon>Sesamum</taxon>
    </lineage>
</organism>
<evidence type="ECO:0000256" key="7">
    <source>
        <dbReference type="ARBA" id="ARBA00023002"/>
    </source>
</evidence>
<dbReference type="Gene3D" id="1.10.420.10">
    <property type="entry name" value="Peroxidase, domain 2"/>
    <property type="match status" value="2"/>
</dbReference>
<accession>A0AAW2KI79</accession>
<evidence type="ECO:0000313" key="15">
    <source>
        <dbReference type="EMBL" id="KAL0305932.1"/>
    </source>
</evidence>
<dbReference type="SUPFAM" id="SSF48113">
    <property type="entry name" value="Heme-dependent peroxidases"/>
    <property type="match status" value="1"/>
</dbReference>
<keyword evidence="7" id="KW-0560">Oxidoreductase</keyword>
<evidence type="ECO:0000256" key="9">
    <source>
        <dbReference type="PIRSR" id="PIRSR600823-1"/>
    </source>
</evidence>
<dbReference type="PROSITE" id="PS50873">
    <property type="entry name" value="PEROXIDASE_4"/>
    <property type="match status" value="2"/>
</dbReference>
<feature type="site" description="Transition state stabilizer" evidence="11">
    <location>
        <position position="67"/>
    </location>
</feature>
<keyword evidence="5" id="KW-0349">Heme</keyword>
<evidence type="ECO:0000256" key="6">
    <source>
        <dbReference type="ARBA" id="ARBA00022723"/>
    </source>
</evidence>
<evidence type="ECO:0000256" key="5">
    <source>
        <dbReference type="ARBA" id="ARBA00022617"/>
    </source>
</evidence>
<dbReference type="Gene3D" id="1.10.520.10">
    <property type="match status" value="1"/>
</dbReference>
<comment type="caution">
    <text evidence="15">The sequence shown here is derived from an EMBL/GenBank/DDBJ whole genome shotgun (WGS) entry which is preliminary data.</text>
</comment>
<feature type="active site" description="Proton acceptor" evidence="9">
    <location>
        <position position="71"/>
    </location>
</feature>
<dbReference type="GO" id="GO:0020037">
    <property type="term" value="F:heme binding"/>
    <property type="evidence" value="ECO:0007669"/>
    <property type="project" value="InterPro"/>
</dbReference>
<dbReference type="InterPro" id="IPR002016">
    <property type="entry name" value="Haem_peroxidase"/>
</dbReference>
<evidence type="ECO:0000259" key="14">
    <source>
        <dbReference type="PROSITE" id="PS50873"/>
    </source>
</evidence>
<keyword evidence="13" id="KW-0732">Signal</keyword>
<name>A0AAW2KI79_SESRA</name>
<proteinExistence type="inferred from homology"/>
<feature type="binding site" evidence="10">
    <location>
        <position position="75"/>
    </location>
    <ligand>
        <name>Ca(2+)</name>
        <dbReference type="ChEBI" id="CHEBI:29108"/>
        <label>1</label>
    </ligand>
</feature>
<evidence type="ECO:0000256" key="11">
    <source>
        <dbReference type="PIRSR" id="PIRSR600823-4"/>
    </source>
</evidence>
<evidence type="ECO:0000256" key="3">
    <source>
        <dbReference type="ARBA" id="ARBA00012313"/>
    </source>
</evidence>
<dbReference type="EC" id="1.11.1.7" evidence="3"/>
<evidence type="ECO:0000256" key="13">
    <source>
        <dbReference type="SAM" id="SignalP"/>
    </source>
</evidence>
<evidence type="ECO:0000256" key="8">
    <source>
        <dbReference type="ARBA" id="ARBA00023004"/>
    </source>
</evidence>
<dbReference type="AlphaFoldDB" id="A0AAW2KI79"/>
<dbReference type="InterPro" id="IPR010255">
    <property type="entry name" value="Haem_peroxidase_sf"/>
</dbReference>
<comment type="cofactor">
    <cofactor evidence="10">
        <name>Ca(2+)</name>
        <dbReference type="ChEBI" id="CHEBI:29108"/>
    </cofactor>
    <text evidence="10">Binds 2 calcium ions per subunit.</text>
</comment>
<keyword evidence="6 10" id="KW-0479">Metal-binding</keyword>
<feature type="signal peptide" evidence="13">
    <location>
        <begin position="1"/>
        <end position="24"/>
    </location>
</feature>
<protein>
    <recommendedName>
        <fullName evidence="3">peroxidase</fullName>
        <ecNumber evidence="3">1.11.1.7</ecNumber>
    </recommendedName>
</protein>